<feature type="compositionally biased region" description="Basic and acidic residues" evidence="1">
    <location>
        <begin position="49"/>
        <end position="58"/>
    </location>
</feature>
<dbReference type="RefSeq" id="WP_126464877.1">
    <property type="nucleotide sequence ID" value="NZ_LR134523.1"/>
</dbReference>
<dbReference type="Gene3D" id="3.90.1010.20">
    <property type="match status" value="2"/>
</dbReference>
<gene>
    <name evidence="2" type="ORF">NCTC13079_00428</name>
</gene>
<reference evidence="2 3" key="1">
    <citation type="submission" date="2018-12" db="EMBL/GenBank/DDBJ databases">
        <authorList>
            <consortium name="Pathogen Informatics"/>
        </authorList>
    </citation>
    <scope>NUCLEOTIDE SEQUENCE [LARGE SCALE GENOMIC DNA]</scope>
    <source>
        <strain evidence="2 3">NCTC13079</strain>
    </source>
</reference>
<dbReference type="KEGG" id="piv:NCTC13079_00428"/>
<evidence type="ECO:0000313" key="3">
    <source>
        <dbReference type="Proteomes" id="UP000269544"/>
    </source>
</evidence>
<dbReference type="Proteomes" id="UP000269544">
    <property type="component" value="Chromosome"/>
</dbReference>
<feature type="region of interest" description="Disordered" evidence="1">
    <location>
        <begin position="29"/>
        <end position="58"/>
    </location>
</feature>
<evidence type="ECO:0000313" key="2">
    <source>
        <dbReference type="EMBL" id="VEJ34989.1"/>
    </source>
</evidence>
<sequence length="378" mass="39809">MKISGNGGKLAIGALAMTLLAGCAQKNDTQANGAQEEAKNAQTQTAVANDKKATEEKSEVAAGEIAKLGLGFDTTLKTTDQMGEKGASAQADGMAVAVGFDTDGKIVDLRYDVIQPKVEFSNDGAYTAPAEAASSKLEQGASYGMKEASEIEKEWDEQSAAISAYAIGKTVEEIEGIATKEKDEHHKAVPDVADLASSVTIDIGAFQKLVREAYDNAQDASGGEKVGLKLTADTQKSKGVEGEKGLKAAIEISAAAVMIDKDEKITASRIDISEPTAEFDAAGKVKQADAEIKSKRDLGDAYQMKEASEIKKEWYEQADAFEAYVGGKTAEEVLAIPTKEKDEHHKAVPDVADLASSVTIDIGDLQKLVQGAVENASK</sequence>
<evidence type="ECO:0000256" key="1">
    <source>
        <dbReference type="SAM" id="MobiDB-lite"/>
    </source>
</evidence>
<keyword evidence="3" id="KW-1185">Reference proteome</keyword>
<dbReference type="PROSITE" id="PS51257">
    <property type="entry name" value="PROKAR_LIPOPROTEIN"/>
    <property type="match status" value="1"/>
</dbReference>
<name>A0A448V0M3_9FIRM</name>
<protein>
    <submittedName>
        <fullName evidence="2">Uncharacterized protein</fullName>
    </submittedName>
</protein>
<dbReference type="EMBL" id="LR134523">
    <property type="protein sequence ID" value="VEJ34989.1"/>
    <property type="molecule type" value="Genomic_DNA"/>
</dbReference>
<organism evidence="2 3">
    <name type="scientific">Aedoeadaptatus ivorii</name>
    <dbReference type="NCBI Taxonomy" id="54006"/>
    <lineage>
        <taxon>Bacteria</taxon>
        <taxon>Bacillati</taxon>
        <taxon>Bacillota</taxon>
        <taxon>Tissierellia</taxon>
        <taxon>Tissierellales</taxon>
        <taxon>Peptoniphilaceae</taxon>
        <taxon>Aedoeadaptatus</taxon>
    </lineage>
</organism>
<proteinExistence type="predicted"/>
<dbReference type="AlphaFoldDB" id="A0A448V0M3"/>
<accession>A0A448V0M3</accession>
<dbReference type="OrthoDB" id="2026742at2"/>